<proteinExistence type="predicted"/>
<dbReference type="RefSeq" id="WP_120177348.1">
    <property type="nucleotide sequence ID" value="NZ_AP018786.1"/>
</dbReference>
<accession>A0A2Z6IB69</accession>
<keyword evidence="2" id="KW-1185">Reference proteome</keyword>
<evidence type="ECO:0000313" key="1">
    <source>
        <dbReference type="EMBL" id="BBF23781.1"/>
    </source>
</evidence>
<dbReference type="EMBL" id="AP018786">
    <property type="protein sequence ID" value="BBF23781.1"/>
    <property type="molecule type" value="Genomic_DNA"/>
</dbReference>
<sequence length="156" mass="16931">MQQSALHSFPPLHAHPFDRAITNAFGRSLFGLAEDIELVSRANLPKSAKSLERLGVHPVTARLVFEGIEACGQLEHILVSEAFVLAVCAMTKADNPEAPAMRAHLERAKGSEAVALIDRCKQAIRAGYPDATAENRFVSGQAAAWALRKYLRDEAA</sequence>
<organism evidence="1 2">
    <name type="scientific">Sutterella megalosphaeroides</name>
    <dbReference type="NCBI Taxonomy" id="2494234"/>
    <lineage>
        <taxon>Bacteria</taxon>
        <taxon>Pseudomonadati</taxon>
        <taxon>Pseudomonadota</taxon>
        <taxon>Betaproteobacteria</taxon>
        <taxon>Burkholderiales</taxon>
        <taxon>Sutterellaceae</taxon>
        <taxon>Sutterella</taxon>
    </lineage>
</organism>
<name>A0A2Z6IB69_9BURK</name>
<dbReference type="KEGG" id="sutt:SUTMEG_16720"/>
<evidence type="ECO:0000313" key="2">
    <source>
        <dbReference type="Proteomes" id="UP000271003"/>
    </source>
</evidence>
<reference evidence="1 2" key="1">
    <citation type="journal article" date="2018" name="Int. J. Syst. Evol. Microbiol.">
        <title>Mesosutterella multiformis gen. nov., sp. nov., a member of the family Sutterellaceae and Sutterella megalosphaeroides sp. nov., isolated from human faeces.</title>
        <authorList>
            <person name="Sakamoto M."/>
            <person name="Ikeyama N."/>
            <person name="Kunihiro T."/>
            <person name="Iino T."/>
            <person name="Yuki M."/>
            <person name="Ohkuma M."/>
        </authorList>
    </citation>
    <scope>NUCLEOTIDE SEQUENCE [LARGE SCALE GENOMIC DNA]</scope>
    <source>
        <strain evidence="1 2">6FBBBH3</strain>
    </source>
</reference>
<dbReference type="AlphaFoldDB" id="A0A2Z6IB69"/>
<gene>
    <name evidence="1" type="ORF">SUTMEG_16720</name>
</gene>
<dbReference type="Proteomes" id="UP000271003">
    <property type="component" value="Chromosome"/>
</dbReference>
<protein>
    <submittedName>
        <fullName evidence="1">Uncharacterized protein</fullName>
    </submittedName>
</protein>